<evidence type="ECO:0000259" key="2">
    <source>
        <dbReference type="PROSITE" id="PS51736"/>
    </source>
</evidence>
<protein>
    <submittedName>
        <fullName evidence="4">Site-specific DNA recombinase</fullName>
    </submittedName>
</protein>
<dbReference type="InterPro" id="IPR036162">
    <property type="entry name" value="Resolvase-like_N_sf"/>
</dbReference>
<keyword evidence="1" id="KW-0175">Coiled coil</keyword>
<dbReference type="RefSeq" id="WP_073257379.1">
    <property type="nucleotide sequence ID" value="NZ_FQZQ01000061.1"/>
</dbReference>
<dbReference type="STRING" id="1470563.SAMN05444000_1611"/>
<dbReference type="PROSITE" id="PS51736">
    <property type="entry name" value="RECOMBINASES_3"/>
    <property type="match status" value="1"/>
</dbReference>
<keyword evidence="5" id="KW-1185">Reference proteome</keyword>
<dbReference type="GO" id="GO:0000150">
    <property type="term" value="F:DNA strand exchange activity"/>
    <property type="evidence" value="ECO:0007669"/>
    <property type="project" value="InterPro"/>
</dbReference>
<dbReference type="InterPro" id="IPR050639">
    <property type="entry name" value="SSR_resolvase"/>
</dbReference>
<dbReference type="InterPro" id="IPR025827">
    <property type="entry name" value="Zn_ribbon_recom_dom"/>
</dbReference>
<dbReference type="Pfam" id="PF00239">
    <property type="entry name" value="Resolvase"/>
    <property type="match status" value="1"/>
</dbReference>
<dbReference type="EMBL" id="FQZQ01000061">
    <property type="protein sequence ID" value="SHK66523.1"/>
    <property type="molecule type" value="Genomic_DNA"/>
</dbReference>
<dbReference type="InterPro" id="IPR006119">
    <property type="entry name" value="Resolv_N"/>
</dbReference>
<dbReference type="CDD" id="cd00338">
    <property type="entry name" value="Ser_Recombinase"/>
    <property type="match status" value="1"/>
</dbReference>
<gene>
    <name evidence="4" type="ORF">SAMN05444000_1611</name>
</gene>
<feature type="domain" description="Resolvase/invertase-type recombinase catalytic" evidence="2">
    <location>
        <begin position="2"/>
        <end position="150"/>
    </location>
</feature>
<dbReference type="GO" id="GO:0003677">
    <property type="term" value="F:DNA binding"/>
    <property type="evidence" value="ECO:0007669"/>
    <property type="project" value="InterPro"/>
</dbReference>
<evidence type="ECO:0000259" key="3">
    <source>
        <dbReference type="PROSITE" id="PS51737"/>
    </source>
</evidence>
<dbReference type="SUPFAM" id="SSF53041">
    <property type="entry name" value="Resolvase-like"/>
    <property type="match status" value="1"/>
</dbReference>
<dbReference type="PANTHER" id="PTHR30461:SF23">
    <property type="entry name" value="DNA RECOMBINASE-RELATED"/>
    <property type="match status" value="1"/>
</dbReference>
<reference evidence="5" key="1">
    <citation type="submission" date="2016-11" db="EMBL/GenBank/DDBJ databases">
        <authorList>
            <person name="Varghese N."/>
            <person name="Submissions S."/>
        </authorList>
    </citation>
    <scope>NUCLEOTIDE SEQUENCE [LARGE SCALE GENOMIC DNA]</scope>
    <source>
        <strain evidence="5">DSM 100564</strain>
    </source>
</reference>
<accession>A0A1M6UBH3</accession>
<evidence type="ECO:0000313" key="4">
    <source>
        <dbReference type="EMBL" id="SHK66523.1"/>
    </source>
</evidence>
<dbReference type="Gene3D" id="3.40.50.1390">
    <property type="entry name" value="Resolvase, N-terminal catalytic domain"/>
    <property type="match status" value="1"/>
</dbReference>
<organism evidence="4 5">
    <name type="scientific">Shimia gijangensis</name>
    <dbReference type="NCBI Taxonomy" id="1470563"/>
    <lineage>
        <taxon>Bacteria</taxon>
        <taxon>Pseudomonadati</taxon>
        <taxon>Pseudomonadota</taxon>
        <taxon>Alphaproteobacteria</taxon>
        <taxon>Rhodobacterales</taxon>
        <taxon>Roseobacteraceae</taxon>
    </lineage>
</organism>
<dbReference type="OrthoDB" id="7277848at2"/>
<dbReference type="InterPro" id="IPR011109">
    <property type="entry name" value="DNA_bind_recombinase_dom"/>
</dbReference>
<dbReference type="PANTHER" id="PTHR30461">
    <property type="entry name" value="DNA-INVERTASE FROM LAMBDOID PROPHAGE"/>
    <property type="match status" value="1"/>
</dbReference>
<dbReference type="SMART" id="SM00857">
    <property type="entry name" value="Resolvase"/>
    <property type="match status" value="1"/>
</dbReference>
<name>A0A1M6UBH3_9RHOB</name>
<dbReference type="Gene3D" id="3.90.1750.20">
    <property type="entry name" value="Putative Large Serine Recombinase, Chain B, Domain 2"/>
    <property type="match status" value="1"/>
</dbReference>
<dbReference type="InterPro" id="IPR038109">
    <property type="entry name" value="DNA_bind_recomb_sf"/>
</dbReference>
<dbReference type="Proteomes" id="UP000183982">
    <property type="component" value="Unassembled WGS sequence"/>
</dbReference>
<sequence length="523" mass="58516">MRAAIYARFSTDLQSDASIEDQQRLCLRLIEGKDWRAADTYSDRGISGSSHLRPAYQRMLEDARNNQFDVVVSEGLDRLSRDQEHIAAFFKQMRFQGIPIFTIAEGEISELHIGLKGTMSSLFIKDLAQKTHRGLEGRVRKGKSAGGVTYGYDVVRNLLADGTFTTGERTINEEQATIVRRIFEEFASGHSPRSICVRLNEDGIDGPRGKGWGMSTIYGNWRRGTGILNNDLYQGRLVWNRQRFIKDPHTGKRQARMNPAEEWIIEEVPDLRVISDALWNNVKARQKSTRSVVISEGITRSERARRAKHLFSGLLTCGVCGGGFTIIGKAYFGCANSRNKGTCDNRLTIKRDDLEARVLSGLKDHLLHPDLIAEFTRSYQEEFNRLAGTIKQDHAKAEQDLAKVTKQIDAIIDAITEGMFHPSLKAKMGDLETQKATLEAKLASIDTQPPVLLHPSLSDMYRSKVTDLTEALNDPATKTEAAEIIRSLLTSITLIPDGDALKLRAFNLMHTRPRKSSSSILAV</sequence>
<evidence type="ECO:0000256" key="1">
    <source>
        <dbReference type="SAM" id="Coils"/>
    </source>
</evidence>
<feature type="coiled-coil region" evidence="1">
    <location>
        <begin position="394"/>
        <end position="448"/>
    </location>
</feature>
<dbReference type="Pfam" id="PF13408">
    <property type="entry name" value="Zn_ribbon_recom"/>
    <property type="match status" value="1"/>
</dbReference>
<dbReference type="AlphaFoldDB" id="A0A1M6UBH3"/>
<dbReference type="Pfam" id="PF07508">
    <property type="entry name" value="Recombinase"/>
    <property type="match status" value="1"/>
</dbReference>
<proteinExistence type="predicted"/>
<evidence type="ECO:0000313" key="5">
    <source>
        <dbReference type="Proteomes" id="UP000183982"/>
    </source>
</evidence>
<dbReference type="PROSITE" id="PS51737">
    <property type="entry name" value="RECOMBINASE_DNA_BIND"/>
    <property type="match status" value="1"/>
</dbReference>
<feature type="domain" description="Recombinase" evidence="3">
    <location>
        <begin position="149"/>
        <end position="292"/>
    </location>
</feature>